<dbReference type="InterPro" id="IPR000655">
    <property type="entry name" value="Cro-like"/>
</dbReference>
<accession>A0A4Y9K4K2</accession>
<dbReference type="PIRSF" id="PIRSF003217">
    <property type="entry name" value="Cro_protein"/>
    <property type="match status" value="1"/>
</dbReference>
<dbReference type="InterPro" id="IPR010982">
    <property type="entry name" value="Lambda_DNA-bd_dom_sf"/>
</dbReference>
<organism evidence="1 2">
    <name type="scientific">Muribacter muris</name>
    <dbReference type="NCBI Taxonomy" id="67855"/>
    <lineage>
        <taxon>Bacteria</taxon>
        <taxon>Pseudomonadati</taxon>
        <taxon>Pseudomonadota</taxon>
        <taxon>Gammaproteobacteria</taxon>
        <taxon>Pasteurellales</taxon>
        <taxon>Pasteurellaceae</taxon>
        <taxon>Muribacter</taxon>
    </lineage>
</organism>
<dbReference type="OrthoDB" id="9429495at2"/>
<proteinExistence type="predicted"/>
<dbReference type="Gene3D" id="3.30.240.10">
    <property type="entry name" value="CRO Repressor"/>
    <property type="match status" value="1"/>
</dbReference>
<reference evidence="1 2" key="1">
    <citation type="submission" date="2019-03" db="EMBL/GenBank/DDBJ databases">
        <title>Diversity of the mouse oral microbiome.</title>
        <authorList>
            <person name="Joseph S."/>
            <person name="Aduse-Opoku J."/>
            <person name="Curtis M."/>
            <person name="Wade W."/>
            <person name="Hashim A."/>
        </authorList>
    </citation>
    <scope>NUCLEOTIDE SEQUENCE [LARGE SCALE GENOMIC DNA]</scope>
    <source>
        <strain evidence="1 2">WT12</strain>
    </source>
</reference>
<dbReference type="AlphaFoldDB" id="A0A4Y9K4K2"/>
<dbReference type="SUPFAM" id="SSF47413">
    <property type="entry name" value="lambda repressor-like DNA-binding domains"/>
    <property type="match status" value="1"/>
</dbReference>
<dbReference type="InterPro" id="IPR038202">
    <property type="entry name" value="Cro_sf"/>
</dbReference>
<name>A0A4Y9K4K2_9PAST</name>
<dbReference type="GO" id="GO:0003677">
    <property type="term" value="F:DNA binding"/>
    <property type="evidence" value="ECO:0007669"/>
    <property type="project" value="InterPro"/>
</dbReference>
<gene>
    <name evidence="1" type="ORF">E4T80_03120</name>
</gene>
<evidence type="ECO:0000313" key="2">
    <source>
        <dbReference type="Proteomes" id="UP000297396"/>
    </source>
</evidence>
<protein>
    <submittedName>
        <fullName evidence="1">Cro/Cl family transcriptional regulator</fullName>
    </submittedName>
</protein>
<dbReference type="Pfam" id="PF09048">
    <property type="entry name" value="Cro"/>
    <property type="match status" value="1"/>
</dbReference>
<dbReference type="EMBL" id="SPPA01000005">
    <property type="protein sequence ID" value="TFV11980.1"/>
    <property type="molecule type" value="Genomic_DNA"/>
</dbReference>
<sequence>MKRIPLSEYAKTHGQGKTAKVLNVTQAAICKAVQMGRDIHIIIDKKGSVIRAEEVRSFPHQVK</sequence>
<comment type="caution">
    <text evidence="1">The sequence shown here is derived from an EMBL/GenBank/DDBJ whole genome shotgun (WGS) entry which is preliminary data.</text>
</comment>
<dbReference type="RefSeq" id="WP_135054865.1">
    <property type="nucleotide sequence ID" value="NZ_JADGLC010000005.1"/>
</dbReference>
<evidence type="ECO:0000313" key="1">
    <source>
        <dbReference type="EMBL" id="TFV11980.1"/>
    </source>
</evidence>
<dbReference type="GO" id="GO:0006355">
    <property type="term" value="P:regulation of DNA-templated transcription"/>
    <property type="evidence" value="ECO:0007669"/>
    <property type="project" value="InterPro"/>
</dbReference>
<dbReference type="Proteomes" id="UP000297396">
    <property type="component" value="Unassembled WGS sequence"/>
</dbReference>